<evidence type="ECO:0000313" key="4">
    <source>
        <dbReference type="Proteomes" id="UP001374535"/>
    </source>
</evidence>
<keyword evidence="4" id="KW-1185">Reference proteome</keyword>
<dbReference type="AlphaFoldDB" id="A0AAQ3PG64"/>
<dbReference type="InterPro" id="IPR032675">
    <property type="entry name" value="LRR_dom_sf"/>
</dbReference>
<dbReference type="Gene3D" id="3.80.10.10">
    <property type="entry name" value="Ribonuclease Inhibitor"/>
    <property type="match status" value="1"/>
</dbReference>
<evidence type="ECO:0000256" key="1">
    <source>
        <dbReference type="ARBA" id="ARBA00022821"/>
    </source>
</evidence>
<organism evidence="3 4">
    <name type="scientific">Vigna mungo</name>
    <name type="common">Black gram</name>
    <name type="synonym">Phaseolus mungo</name>
    <dbReference type="NCBI Taxonomy" id="3915"/>
    <lineage>
        <taxon>Eukaryota</taxon>
        <taxon>Viridiplantae</taxon>
        <taxon>Streptophyta</taxon>
        <taxon>Embryophyta</taxon>
        <taxon>Tracheophyta</taxon>
        <taxon>Spermatophyta</taxon>
        <taxon>Magnoliopsida</taxon>
        <taxon>eudicotyledons</taxon>
        <taxon>Gunneridae</taxon>
        <taxon>Pentapetalae</taxon>
        <taxon>rosids</taxon>
        <taxon>fabids</taxon>
        <taxon>Fabales</taxon>
        <taxon>Fabaceae</taxon>
        <taxon>Papilionoideae</taxon>
        <taxon>50 kb inversion clade</taxon>
        <taxon>NPAAA clade</taxon>
        <taxon>indigoferoid/millettioid clade</taxon>
        <taxon>Phaseoleae</taxon>
        <taxon>Vigna</taxon>
    </lineage>
</organism>
<dbReference type="SUPFAM" id="SSF52047">
    <property type="entry name" value="RNI-like"/>
    <property type="match status" value="1"/>
</dbReference>
<dbReference type="Pfam" id="PF23247">
    <property type="entry name" value="LRR_RPS2"/>
    <property type="match status" value="1"/>
</dbReference>
<dbReference type="PANTHER" id="PTHR33463">
    <property type="entry name" value="NB-ARC DOMAIN-CONTAINING PROTEIN-RELATED"/>
    <property type="match status" value="1"/>
</dbReference>
<dbReference type="EMBL" id="CP144700">
    <property type="protein sequence ID" value="WVZ25853.1"/>
    <property type="molecule type" value="Genomic_DNA"/>
</dbReference>
<evidence type="ECO:0000313" key="3">
    <source>
        <dbReference type="EMBL" id="WVZ25853.1"/>
    </source>
</evidence>
<gene>
    <name evidence="3" type="ORF">V8G54_004397</name>
</gene>
<proteinExistence type="predicted"/>
<sequence length="239" mass="27284">MKRIPLLEELYIIDIEGEWDANSKDNIEFFKTFSVPETLQRYGIVLGSENFSPYYYFFLNKDFHIHGRTLLLNHFDISNVVIKGLAKKAKHLFVGNIDGGAKNMIPDIFEIEGGGLNELNMLDIRDSAEMKCLIDTPSHSSELVTLFSKLHTLKLERMENLKAICHCFLPANGSFGNLENLDLSDCPRLTLLFTYAVARNLVKLKILEISSCDELKHIFEEGKHPYFYSPSIPTTTVNF</sequence>
<dbReference type="InterPro" id="IPR057135">
    <property type="entry name" value="At4g27190-like_LRR"/>
</dbReference>
<accession>A0AAQ3PG64</accession>
<reference evidence="3 4" key="1">
    <citation type="journal article" date="2023" name="Life. Sci Alliance">
        <title>Evolutionary insights into 3D genome organization and epigenetic landscape of Vigna mungo.</title>
        <authorList>
            <person name="Junaid A."/>
            <person name="Singh B."/>
            <person name="Bhatia S."/>
        </authorList>
    </citation>
    <scope>NUCLEOTIDE SEQUENCE [LARGE SCALE GENOMIC DNA]</scope>
    <source>
        <strain evidence="3">Urdbean</strain>
    </source>
</reference>
<keyword evidence="1" id="KW-0611">Plant defense</keyword>
<name>A0AAQ3PG64_VIGMU</name>
<dbReference type="InterPro" id="IPR050905">
    <property type="entry name" value="Plant_NBS-LRR"/>
</dbReference>
<dbReference type="PANTHER" id="PTHR33463:SF105">
    <property type="entry name" value="AND NB-ARC DOMAIN DISEASE RESISTANCE PROTEIN, PUTATIVE-RELATED"/>
    <property type="match status" value="1"/>
</dbReference>
<protein>
    <recommendedName>
        <fullName evidence="2">Disease resistance protein At4g27190-like leucine-rich repeats domain-containing protein</fullName>
    </recommendedName>
</protein>
<dbReference type="Proteomes" id="UP001374535">
    <property type="component" value="Chromosome 1"/>
</dbReference>
<feature type="domain" description="Disease resistance protein At4g27190-like leucine-rich repeats" evidence="2">
    <location>
        <begin position="114"/>
        <end position="213"/>
    </location>
</feature>
<evidence type="ECO:0000259" key="2">
    <source>
        <dbReference type="Pfam" id="PF23247"/>
    </source>
</evidence>